<dbReference type="InterPro" id="IPR000743">
    <property type="entry name" value="Glyco_hydro_28"/>
</dbReference>
<dbReference type="PaxDb" id="3827-XP_004504535.1"/>
<keyword evidence="5 9" id="KW-0378">Hydrolase</keyword>
<evidence type="ECO:0000256" key="1">
    <source>
        <dbReference type="ARBA" id="ARBA00004191"/>
    </source>
</evidence>
<feature type="signal peptide" evidence="10">
    <location>
        <begin position="1"/>
        <end position="19"/>
    </location>
</feature>
<keyword evidence="4" id="KW-0964">Secreted</keyword>
<organism evidence="11 12">
    <name type="scientific">Cicer arietinum</name>
    <name type="common">Chickpea</name>
    <name type="synonym">Garbanzo</name>
    <dbReference type="NCBI Taxonomy" id="3827"/>
    <lineage>
        <taxon>Eukaryota</taxon>
        <taxon>Viridiplantae</taxon>
        <taxon>Streptophyta</taxon>
        <taxon>Embryophyta</taxon>
        <taxon>Tracheophyta</taxon>
        <taxon>Spermatophyta</taxon>
        <taxon>Magnoliopsida</taxon>
        <taxon>eudicotyledons</taxon>
        <taxon>Gunneridae</taxon>
        <taxon>Pentapetalae</taxon>
        <taxon>rosids</taxon>
        <taxon>fabids</taxon>
        <taxon>Fabales</taxon>
        <taxon>Fabaceae</taxon>
        <taxon>Papilionoideae</taxon>
        <taxon>50 kb inversion clade</taxon>
        <taxon>NPAAA clade</taxon>
        <taxon>Hologalegina</taxon>
        <taxon>IRL clade</taxon>
        <taxon>Cicereae</taxon>
        <taxon>Cicer</taxon>
    </lineage>
</organism>
<reference evidence="12" key="2">
    <citation type="submission" date="2025-08" db="UniProtKB">
        <authorList>
            <consortium name="RefSeq"/>
        </authorList>
    </citation>
    <scope>IDENTIFICATION</scope>
    <source>
        <tissue evidence="12">Etiolated seedlings</tissue>
    </source>
</reference>
<gene>
    <name evidence="12" type="primary">LOC101498089</name>
</gene>
<evidence type="ECO:0000313" key="11">
    <source>
        <dbReference type="Proteomes" id="UP000087171"/>
    </source>
</evidence>
<dbReference type="InterPro" id="IPR012334">
    <property type="entry name" value="Pectin_lyas_fold"/>
</dbReference>
<dbReference type="PANTHER" id="PTHR31375">
    <property type="match status" value="1"/>
</dbReference>
<dbReference type="Pfam" id="PF00295">
    <property type="entry name" value="Glyco_hydro_28"/>
    <property type="match status" value="1"/>
</dbReference>
<dbReference type="GO" id="GO:0071555">
    <property type="term" value="P:cell wall organization"/>
    <property type="evidence" value="ECO:0007669"/>
    <property type="project" value="UniProtKB-KW"/>
</dbReference>
<dbReference type="STRING" id="3827.A0A1S2YHJ0"/>
<reference evidence="11" key="1">
    <citation type="journal article" date="2013" name="Nat. Biotechnol.">
        <title>Draft genome sequence of chickpea (Cicer arietinum) provides a resource for trait improvement.</title>
        <authorList>
            <person name="Varshney R.K."/>
            <person name="Song C."/>
            <person name="Saxena R.K."/>
            <person name="Azam S."/>
            <person name="Yu S."/>
            <person name="Sharpe A.G."/>
            <person name="Cannon S."/>
            <person name="Baek J."/>
            <person name="Rosen B.D."/>
            <person name="Tar'an B."/>
            <person name="Millan T."/>
            <person name="Zhang X."/>
            <person name="Ramsay L.D."/>
            <person name="Iwata A."/>
            <person name="Wang Y."/>
            <person name="Nelson W."/>
            <person name="Farmer A.D."/>
            <person name="Gaur P.M."/>
            <person name="Soderlund C."/>
            <person name="Penmetsa R.V."/>
            <person name="Xu C."/>
            <person name="Bharti A.K."/>
            <person name="He W."/>
            <person name="Winter P."/>
            <person name="Zhao S."/>
            <person name="Hane J.K."/>
            <person name="Carrasquilla-Garcia N."/>
            <person name="Condie J.A."/>
            <person name="Upadhyaya H.D."/>
            <person name="Luo M.C."/>
            <person name="Thudi M."/>
            <person name="Gowda C.L."/>
            <person name="Singh N.P."/>
            <person name="Lichtenzveig J."/>
            <person name="Gali K.K."/>
            <person name="Rubio J."/>
            <person name="Nadarajan N."/>
            <person name="Dolezel J."/>
            <person name="Bansal K.C."/>
            <person name="Xu X."/>
            <person name="Edwards D."/>
            <person name="Zhang G."/>
            <person name="Kahl G."/>
            <person name="Gil J."/>
            <person name="Singh K.B."/>
            <person name="Datta S.K."/>
            <person name="Jackson S.A."/>
            <person name="Wang J."/>
            <person name="Cook D.R."/>
        </authorList>
    </citation>
    <scope>NUCLEOTIDE SEQUENCE [LARGE SCALE GENOMIC DNA]</scope>
    <source>
        <strain evidence="11">cv. CDC Frontier</strain>
    </source>
</reference>
<name>A0A1S2YHJ0_CICAR</name>
<evidence type="ECO:0000256" key="10">
    <source>
        <dbReference type="SAM" id="SignalP"/>
    </source>
</evidence>
<keyword evidence="3" id="KW-0134">Cell wall</keyword>
<dbReference type="SUPFAM" id="SSF51126">
    <property type="entry name" value="Pectin lyase-like"/>
    <property type="match status" value="1"/>
</dbReference>
<dbReference type="eggNOG" id="ENOG502QST2">
    <property type="taxonomic scope" value="Eukaryota"/>
</dbReference>
<dbReference type="Proteomes" id="UP000087171">
    <property type="component" value="Chromosome Ca6"/>
</dbReference>
<dbReference type="OrthoDB" id="187139at2759"/>
<comment type="subcellular location">
    <subcellularLocation>
        <location evidence="1">Secreted</location>
        <location evidence="1">Cell wall</location>
    </subcellularLocation>
</comment>
<dbReference type="KEGG" id="cam:101498089"/>
<evidence type="ECO:0000256" key="8">
    <source>
        <dbReference type="PROSITE-ProRule" id="PRU10052"/>
    </source>
</evidence>
<keyword evidence="7" id="KW-0961">Cell wall biogenesis/degradation</keyword>
<evidence type="ECO:0000256" key="6">
    <source>
        <dbReference type="ARBA" id="ARBA00023295"/>
    </source>
</evidence>
<keyword evidence="11" id="KW-1185">Reference proteome</keyword>
<feature type="chain" id="PRO_5010208048" evidence="10">
    <location>
        <begin position="20"/>
        <end position="399"/>
    </location>
</feature>
<feature type="active site" evidence="8">
    <location>
        <position position="246"/>
    </location>
</feature>
<keyword evidence="10" id="KW-0732">Signal</keyword>
<comment type="similarity">
    <text evidence="2 9">Belongs to the glycosyl hydrolase 28 family.</text>
</comment>
<evidence type="ECO:0000256" key="7">
    <source>
        <dbReference type="ARBA" id="ARBA00023316"/>
    </source>
</evidence>
<dbReference type="InterPro" id="IPR006626">
    <property type="entry name" value="PbH1"/>
</dbReference>
<evidence type="ECO:0000313" key="12">
    <source>
        <dbReference type="RefSeq" id="XP_004504535.1"/>
    </source>
</evidence>
<dbReference type="GO" id="GO:0004650">
    <property type="term" value="F:polygalacturonase activity"/>
    <property type="evidence" value="ECO:0007669"/>
    <property type="project" value="InterPro"/>
</dbReference>
<dbReference type="Gene3D" id="2.160.20.10">
    <property type="entry name" value="Single-stranded right-handed beta-helix, Pectin lyase-like"/>
    <property type="match status" value="1"/>
</dbReference>
<evidence type="ECO:0000256" key="4">
    <source>
        <dbReference type="ARBA" id="ARBA00022525"/>
    </source>
</evidence>
<accession>A0A1S2YHJ0</accession>
<evidence type="ECO:0000256" key="3">
    <source>
        <dbReference type="ARBA" id="ARBA00022512"/>
    </source>
</evidence>
<dbReference type="PROSITE" id="PS00502">
    <property type="entry name" value="POLYGALACTURONASE"/>
    <property type="match status" value="1"/>
</dbReference>
<proteinExistence type="inferred from homology"/>
<sequence length="399" mass="43198">MKGLYVLLMFVIASRSLCARETPTPFFNVLSYGAIGDGQTDDTNAFLEAWQDVCGTVDGIPTLFIPRGKTFMLQPLLFQGPCKSAYIMIALKGIIIAPHSVEAWKWPNNERTAWIQFWQISGLNIYGGGTFNGQGAPWWSKYLGSEEINRPTALVFSGCENLQLHRLTHIDSPRNHISIGSCNGIIISKLNIIAPETSHNTDGIDIAHSSNILIRNSNIQTGDDCVAINSGSSFINITGVFCGPGHGISVGSLGRGGEYAMVEEIHVRNCTFNGTQNGARIKTWKGGSGYARKITYEDIEIVGAYNPLIIDQHYHPNGKSESTSSTAVEVSDVTFRKFRGTSAQENAIQLNCDSNNIGCTNIVLDDINITNVAGGTTKASCTNAHATSISCHPYVSCLP</sequence>
<evidence type="ECO:0000256" key="9">
    <source>
        <dbReference type="RuleBase" id="RU361169"/>
    </source>
</evidence>
<dbReference type="AlphaFoldDB" id="A0A1S2YHJ0"/>
<keyword evidence="6 9" id="KW-0326">Glycosidase</keyword>
<dbReference type="GeneID" id="101498089"/>
<protein>
    <submittedName>
        <fullName evidence="12">Probable polygalacturonase At3g15720</fullName>
    </submittedName>
</protein>
<dbReference type="SMART" id="SM00710">
    <property type="entry name" value="PbH1"/>
    <property type="match status" value="6"/>
</dbReference>
<dbReference type="RefSeq" id="XP_004504535.1">
    <property type="nucleotide sequence ID" value="XM_004504478.1"/>
</dbReference>
<dbReference type="InterPro" id="IPR011050">
    <property type="entry name" value="Pectin_lyase_fold/virulence"/>
</dbReference>
<dbReference type="GO" id="GO:0005975">
    <property type="term" value="P:carbohydrate metabolic process"/>
    <property type="evidence" value="ECO:0007669"/>
    <property type="project" value="InterPro"/>
</dbReference>
<evidence type="ECO:0000256" key="2">
    <source>
        <dbReference type="ARBA" id="ARBA00008834"/>
    </source>
</evidence>
<evidence type="ECO:0000256" key="5">
    <source>
        <dbReference type="ARBA" id="ARBA00022801"/>
    </source>
</evidence>